<reference evidence="4" key="1">
    <citation type="submission" date="2025-08" db="UniProtKB">
        <authorList>
            <consortium name="Ensembl"/>
        </authorList>
    </citation>
    <scope>IDENTIFICATION</scope>
</reference>
<dbReference type="AlphaFoldDB" id="A0A8B9UW11"/>
<dbReference type="GO" id="GO:0003735">
    <property type="term" value="F:structural constituent of ribosome"/>
    <property type="evidence" value="ECO:0007669"/>
    <property type="project" value="InterPro"/>
</dbReference>
<reference evidence="4" key="2">
    <citation type="submission" date="2025-09" db="UniProtKB">
        <authorList>
            <consortium name="Ensembl"/>
        </authorList>
    </citation>
    <scope>IDENTIFICATION</scope>
</reference>
<keyword evidence="2" id="KW-0687">Ribonucleoprotein</keyword>
<evidence type="ECO:0000256" key="3">
    <source>
        <dbReference type="SAM" id="MobiDB-lite"/>
    </source>
</evidence>
<accession>A0A8B9UW11</accession>
<evidence type="ECO:0000313" key="4">
    <source>
        <dbReference type="Ensembl" id="ENSAZOP00000015377.1"/>
    </source>
</evidence>
<evidence type="ECO:0000313" key="5">
    <source>
        <dbReference type="Proteomes" id="UP000694549"/>
    </source>
</evidence>
<evidence type="ECO:0000256" key="2">
    <source>
        <dbReference type="ARBA" id="ARBA00023274"/>
    </source>
</evidence>
<proteinExistence type="predicted"/>
<organism evidence="4 5">
    <name type="scientific">Anas zonorhyncha</name>
    <name type="common">Eastern spot-billed duck</name>
    <dbReference type="NCBI Taxonomy" id="75864"/>
    <lineage>
        <taxon>Eukaryota</taxon>
        <taxon>Metazoa</taxon>
        <taxon>Chordata</taxon>
        <taxon>Craniata</taxon>
        <taxon>Vertebrata</taxon>
        <taxon>Euteleostomi</taxon>
        <taxon>Archelosauria</taxon>
        <taxon>Archosauria</taxon>
        <taxon>Dinosauria</taxon>
        <taxon>Saurischia</taxon>
        <taxon>Theropoda</taxon>
        <taxon>Coelurosauria</taxon>
        <taxon>Aves</taxon>
        <taxon>Neognathae</taxon>
        <taxon>Galloanserae</taxon>
        <taxon>Anseriformes</taxon>
        <taxon>Anatidae</taxon>
        <taxon>Anatinae</taxon>
        <taxon>Anas</taxon>
    </lineage>
</organism>
<dbReference type="SUPFAM" id="SSF53137">
    <property type="entry name" value="Translational machinery components"/>
    <property type="match status" value="1"/>
</dbReference>
<dbReference type="GO" id="GO:1990904">
    <property type="term" value="C:ribonucleoprotein complex"/>
    <property type="evidence" value="ECO:0007669"/>
    <property type="project" value="UniProtKB-KW"/>
</dbReference>
<dbReference type="InterPro" id="IPR036967">
    <property type="entry name" value="Ribosomal_uS11_sf"/>
</dbReference>
<dbReference type="GO" id="GO:0005840">
    <property type="term" value="C:ribosome"/>
    <property type="evidence" value="ECO:0007669"/>
    <property type="project" value="UniProtKB-KW"/>
</dbReference>
<sequence>MPTLGWLQHAPRVLHSHFPSQQHHEIATPAPRSWSWQAEQPQPAGGSQGAKRQPGAVYMLCFRVPLLTDVIYMCLCGEPHVLRSFAERGETGELNHLLAYSFLLPLSFRSTHIQVVGFDNRPFARTSCGTEGFQNAKKGTAIAAQTAGIAAATRGSLTASCCYLGTGEWRTSTVTSAILGGNFLALLFEP</sequence>
<dbReference type="GO" id="GO:0006412">
    <property type="term" value="P:translation"/>
    <property type="evidence" value="ECO:0007669"/>
    <property type="project" value="InterPro"/>
</dbReference>
<dbReference type="Gene3D" id="3.30.420.80">
    <property type="entry name" value="Ribosomal protein S11"/>
    <property type="match status" value="1"/>
</dbReference>
<dbReference type="Ensembl" id="ENSAZOT00000016532.1">
    <property type="protein sequence ID" value="ENSAZOP00000015377.1"/>
    <property type="gene ID" value="ENSAZOG00000009960.1"/>
</dbReference>
<protein>
    <submittedName>
        <fullName evidence="4">Uncharacterized protein</fullName>
    </submittedName>
</protein>
<keyword evidence="1" id="KW-0689">Ribosomal protein</keyword>
<name>A0A8B9UW11_9AVES</name>
<keyword evidence="5" id="KW-1185">Reference proteome</keyword>
<dbReference type="Proteomes" id="UP000694549">
    <property type="component" value="Unplaced"/>
</dbReference>
<evidence type="ECO:0000256" key="1">
    <source>
        <dbReference type="ARBA" id="ARBA00022980"/>
    </source>
</evidence>
<feature type="region of interest" description="Disordered" evidence="3">
    <location>
        <begin position="31"/>
        <end position="52"/>
    </location>
</feature>